<dbReference type="InterPro" id="IPR013785">
    <property type="entry name" value="Aldolase_TIM"/>
</dbReference>
<organism evidence="6 7">
    <name type="scientific">Vibrio ishigakensis</name>
    <dbReference type="NCBI Taxonomy" id="1481914"/>
    <lineage>
        <taxon>Bacteria</taxon>
        <taxon>Pseudomonadati</taxon>
        <taxon>Pseudomonadota</taxon>
        <taxon>Gammaproteobacteria</taxon>
        <taxon>Vibrionales</taxon>
        <taxon>Vibrionaceae</taxon>
        <taxon>Vibrio</taxon>
    </lineage>
</organism>
<evidence type="ECO:0000313" key="7">
    <source>
        <dbReference type="Proteomes" id="UP000031670"/>
    </source>
</evidence>
<dbReference type="InterPro" id="IPR033919">
    <property type="entry name" value="TSA/FSA_arc/bac"/>
</dbReference>
<name>A0A0B8PE28_9VIBR</name>
<reference evidence="6 7" key="1">
    <citation type="submission" date="2015-01" db="EMBL/GenBank/DDBJ databases">
        <title>Vibrio sp. C5 JCM 19232 whole genome shotgun sequence.</title>
        <authorList>
            <person name="Sawabe T."/>
            <person name="Meirelles P."/>
            <person name="Feng G."/>
            <person name="Sayaka M."/>
            <person name="Hattori M."/>
            <person name="Ohkuma M."/>
        </authorList>
    </citation>
    <scope>NUCLEOTIDE SEQUENCE [LARGE SCALE GENOMIC DNA]</scope>
    <source>
        <strain evidence="6 7">JCM19232</strain>
    </source>
</reference>
<dbReference type="GO" id="GO:0005975">
    <property type="term" value="P:carbohydrate metabolic process"/>
    <property type="evidence" value="ECO:0007669"/>
    <property type="project" value="InterPro"/>
</dbReference>
<dbReference type="SUPFAM" id="SSF51569">
    <property type="entry name" value="Aldolase"/>
    <property type="match status" value="1"/>
</dbReference>
<evidence type="ECO:0000256" key="2">
    <source>
        <dbReference type="ARBA" id="ARBA00005763"/>
    </source>
</evidence>
<dbReference type="PROSITE" id="PS01054">
    <property type="entry name" value="TRANSALDOLASE_1"/>
    <property type="match status" value="1"/>
</dbReference>
<dbReference type="AlphaFoldDB" id="A0A0B8PE28"/>
<comment type="similarity">
    <text evidence="2">Belongs to the transaldolase family. Type 3A subfamily.</text>
</comment>
<dbReference type="GO" id="GO:0005737">
    <property type="term" value="C:cytoplasm"/>
    <property type="evidence" value="ECO:0007669"/>
    <property type="project" value="UniProtKB-SubCell"/>
</dbReference>
<protein>
    <submittedName>
        <fullName evidence="6">Transaldolase</fullName>
    </submittedName>
</protein>
<dbReference type="CDD" id="cd00956">
    <property type="entry name" value="Transaldolase_FSA"/>
    <property type="match status" value="1"/>
</dbReference>
<dbReference type="Proteomes" id="UP000031670">
    <property type="component" value="Unassembled WGS sequence"/>
</dbReference>
<dbReference type="FunFam" id="3.20.20.70:FF:000018">
    <property type="entry name" value="Probable transaldolase"/>
    <property type="match status" value="1"/>
</dbReference>
<dbReference type="PANTHER" id="PTHR10683">
    <property type="entry name" value="TRANSALDOLASE"/>
    <property type="match status" value="1"/>
</dbReference>
<sequence length="231" mass="25266">MILMLDTANIAAIQKAVDLYPLEGVTTNPSIIAKENRPMKEILLDIREVIGKERMLHAQVMGKDAETMLKEAHALRAIDPDIIIKVPVTPQGIKAMKLIHAEGIRITATAILTPQQALMAAKAGAEFLAPYVNRLDNICGDGVAVAAEMAQIIENYNLSAKVLGASFKNVQQVHQLALAGIQSVTIAPEVFDLLLVHPLTDSGVAGFVVDWEAFTVKEPMFWMYCKQLIRQ</sequence>
<keyword evidence="3" id="KW-0963">Cytoplasm</keyword>
<dbReference type="GO" id="GO:0042182">
    <property type="term" value="P:ketone catabolic process"/>
    <property type="evidence" value="ECO:0007669"/>
    <property type="project" value="UniProtKB-ARBA"/>
</dbReference>
<keyword evidence="4" id="KW-0704">Schiff base</keyword>
<evidence type="ECO:0000256" key="3">
    <source>
        <dbReference type="ARBA" id="ARBA00022490"/>
    </source>
</evidence>
<dbReference type="PROSITE" id="PS00958">
    <property type="entry name" value="TRANSALDOLASE_2"/>
    <property type="match status" value="1"/>
</dbReference>
<dbReference type="InterPro" id="IPR001585">
    <property type="entry name" value="TAL/FSA"/>
</dbReference>
<reference evidence="6 7" key="2">
    <citation type="submission" date="2015-01" db="EMBL/GenBank/DDBJ databases">
        <authorList>
            <consortium name="NBRP consortium"/>
            <person name="Sawabe T."/>
            <person name="Meirelles P."/>
            <person name="Feng G."/>
            <person name="Sayaka M."/>
            <person name="Hattori M."/>
            <person name="Ohkuma M."/>
        </authorList>
    </citation>
    <scope>NUCLEOTIDE SEQUENCE [LARGE SCALE GENOMIC DNA]</scope>
    <source>
        <strain evidence="6 7">JCM19232</strain>
    </source>
</reference>
<gene>
    <name evidence="6" type="ORF">JCM19232_5674</name>
</gene>
<evidence type="ECO:0000256" key="5">
    <source>
        <dbReference type="ARBA" id="ARBA00048809"/>
    </source>
</evidence>
<dbReference type="Pfam" id="PF00923">
    <property type="entry name" value="TAL_FSA"/>
    <property type="match status" value="1"/>
</dbReference>
<proteinExistence type="inferred from homology"/>
<accession>A0A0B8PE28</accession>
<dbReference type="InterPro" id="IPR018225">
    <property type="entry name" value="Transaldolase_AS"/>
</dbReference>
<evidence type="ECO:0000313" key="6">
    <source>
        <dbReference type="EMBL" id="GAM61373.1"/>
    </source>
</evidence>
<comment type="catalytic activity">
    <reaction evidence="5">
        <text>beta-D-fructose 6-phosphate = dihydroxyacetone + D-glyceraldehyde 3-phosphate</text>
        <dbReference type="Rhea" id="RHEA:28002"/>
        <dbReference type="ChEBI" id="CHEBI:16016"/>
        <dbReference type="ChEBI" id="CHEBI:57634"/>
        <dbReference type="ChEBI" id="CHEBI:59776"/>
    </reaction>
</comment>
<dbReference type="PANTHER" id="PTHR10683:SF36">
    <property type="entry name" value="TRANSALDOLASE"/>
    <property type="match status" value="1"/>
</dbReference>
<comment type="subcellular location">
    <subcellularLocation>
        <location evidence="1">Cytoplasm</location>
    </subcellularLocation>
</comment>
<evidence type="ECO:0000256" key="4">
    <source>
        <dbReference type="ARBA" id="ARBA00023270"/>
    </source>
</evidence>
<dbReference type="GO" id="GO:0097023">
    <property type="term" value="F:fructose 6-phosphate aldolase activity"/>
    <property type="evidence" value="ECO:0007669"/>
    <property type="project" value="RHEA"/>
</dbReference>
<evidence type="ECO:0000256" key="1">
    <source>
        <dbReference type="ARBA" id="ARBA00004496"/>
    </source>
</evidence>
<dbReference type="EMBL" id="BBSA01000003">
    <property type="protein sequence ID" value="GAM61373.1"/>
    <property type="molecule type" value="Genomic_DNA"/>
</dbReference>
<comment type="caution">
    <text evidence="6">The sequence shown here is derived from an EMBL/GenBank/DDBJ whole genome shotgun (WGS) entry which is preliminary data.</text>
</comment>
<dbReference type="Gene3D" id="3.20.20.70">
    <property type="entry name" value="Aldolase class I"/>
    <property type="match status" value="1"/>
</dbReference>